<sequence>MDVEDIQCLAVHDAVPALEDAVRAKPDTSPINRIPVEILCGIFKHYAHDVIHTSPPISPPLNYRRVRADEDRMPSRQEYAYTWTKVIKVCRRWHDAALSCPGLWSDIA</sequence>
<evidence type="ECO:0000313" key="1">
    <source>
        <dbReference type="EMBL" id="EMD37867.1"/>
    </source>
</evidence>
<dbReference type="Gene3D" id="1.20.1280.50">
    <property type="match status" value="1"/>
</dbReference>
<reference evidence="1 2" key="1">
    <citation type="journal article" date="2012" name="Proc. Natl. Acad. Sci. U.S.A.">
        <title>Comparative genomics of Ceriporiopsis subvermispora and Phanerochaete chrysosporium provide insight into selective ligninolysis.</title>
        <authorList>
            <person name="Fernandez-Fueyo E."/>
            <person name="Ruiz-Duenas F.J."/>
            <person name="Ferreira P."/>
            <person name="Floudas D."/>
            <person name="Hibbett D.S."/>
            <person name="Canessa P."/>
            <person name="Larrondo L.F."/>
            <person name="James T.Y."/>
            <person name="Seelenfreund D."/>
            <person name="Lobos S."/>
            <person name="Polanco R."/>
            <person name="Tello M."/>
            <person name="Honda Y."/>
            <person name="Watanabe T."/>
            <person name="Watanabe T."/>
            <person name="Ryu J.S."/>
            <person name="Kubicek C.P."/>
            <person name="Schmoll M."/>
            <person name="Gaskell J."/>
            <person name="Hammel K.E."/>
            <person name="St John F.J."/>
            <person name="Vanden Wymelenberg A."/>
            <person name="Sabat G."/>
            <person name="Splinter BonDurant S."/>
            <person name="Syed K."/>
            <person name="Yadav J.S."/>
            <person name="Doddapaneni H."/>
            <person name="Subramanian V."/>
            <person name="Lavin J.L."/>
            <person name="Oguiza J.A."/>
            <person name="Perez G."/>
            <person name="Pisabarro A.G."/>
            <person name="Ramirez L."/>
            <person name="Santoyo F."/>
            <person name="Master E."/>
            <person name="Coutinho P.M."/>
            <person name="Henrissat B."/>
            <person name="Lombard V."/>
            <person name="Magnuson J.K."/>
            <person name="Kuees U."/>
            <person name="Hori C."/>
            <person name="Igarashi K."/>
            <person name="Samejima M."/>
            <person name="Held B.W."/>
            <person name="Barry K.W."/>
            <person name="LaButti K.M."/>
            <person name="Lapidus A."/>
            <person name="Lindquist E.A."/>
            <person name="Lucas S.M."/>
            <person name="Riley R."/>
            <person name="Salamov A.A."/>
            <person name="Hoffmeister D."/>
            <person name="Schwenk D."/>
            <person name="Hadar Y."/>
            <person name="Yarden O."/>
            <person name="de Vries R.P."/>
            <person name="Wiebenga A."/>
            <person name="Stenlid J."/>
            <person name="Eastwood D."/>
            <person name="Grigoriev I.V."/>
            <person name="Berka R.M."/>
            <person name="Blanchette R.A."/>
            <person name="Kersten P."/>
            <person name="Martinez A.T."/>
            <person name="Vicuna R."/>
            <person name="Cullen D."/>
        </authorList>
    </citation>
    <scope>NUCLEOTIDE SEQUENCE [LARGE SCALE GENOMIC DNA]</scope>
    <source>
        <strain evidence="1 2">B</strain>
    </source>
</reference>
<dbReference type="AlphaFoldDB" id="M2RH98"/>
<protein>
    <submittedName>
        <fullName evidence="1">Uncharacterized protein</fullName>
    </submittedName>
</protein>
<feature type="non-terminal residue" evidence="1">
    <location>
        <position position="108"/>
    </location>
</feature>
<evidence type="ECO:0000313" key="2">
    <source>
        <dbReference type="Proteomes" id="UP000016930"/>
    </source>
</evidence>
<proteinExistence type="predicted"/>
<dbReference type="EMBL" id="KB445796">
    <property type="protein sequence ID" value="EMD37867.1"/>
    <property type="molecule type" value="Genomic_DNA"/>
</dbReference>
<organism evidence="1 2">
    <name type="scientific">Ceriporiopsis subvermispora (strain B)</name>
    <name type="common">White-rot fungus</name>
    <name type="synonym">Gelatoporia subvermispora</name>
    <dbReference type="NCBI Taxonomy" id="914234"/>
    <lineage>
        <taxon>Eukaryota</taxon>
        <taxon>Fungi</taxon>
        <taxon>Dikarya</taxon>
        <taxon>Basidiomycota</taxon>
        <taxon>Agaricomycotina</taxon>
        <taxon>Agaricomycetes</taxon>
        <taxon>Polyporales</taxon>
        <taxon>Gelatoporiaceae</taxon>
        <taxon>Gelatoporia</taxon>
    </lineage>
</organism>
<name>M2RH98_CERS8</name>
<accession>M2RH98</accession>
<dbReference type="HOGENOM" id="CLU_2203167_0_0_1"/>
<keyword evidence="2" id="KW-1185">Reference proteome</keyword>
<gene>
    <name evidence="1" type="ORF">CERSUDRAFT_50177</name>
</gene>
<dbReference type="OrthoDB" id="2757362at2759"/>
<dbReference type="Proteomes" id="UP000016930">
    <property type="component" value="Unassembled WGS sequence"/>
</dbReference>